<dbReference type="PANTHER" id="PTHR23406">
    <property type="entry name" value="MALIC ENZYME-RELATED"/>
    <property type="match status" value="1"/>
</dbReference>
<keyword evidence="2 10" id="KW-0560">Oxidoreductase</keyword>
<dbReference type="GO" id="GO:0006108">
    <property type="term" value="P:malate metabolic process"/>
    <property type="evidence" value="ECO:0007669"/>
    <property type="project" value="TreeGrafter"/>
</dbReference>
<dbReference type="GO" id="GO:0051287">
    <property type="term" value="F:NAD binding"/>
    <property type="evidence" value="ECO:0007669"/>
    <property type="project" value="InterPro"/>
</dbReference>
<name>A0A345D9H3_9BURK</name>
<dbReference type="SUPFAM" id="SSF51735">
    <property type="entry name" value="NAD(P)-binding Rossmann-fold domains"/>
    <property type="match status" value="1"/>
</dbReference>
<dbReference type="Gene3D" id="3.40.50.720">
    <property type="entry name" value="NAD(P)-binding Rossmann-like Domain"/>
    <property type="match status" value="1"/>
</dbReference>
<evidence type="ECO:0000256" key="4">
    <source>
        <dbReference type="PIRSR" id="PIRSR000106-1"/>
    </source>
</evidence>
<dbReference type="GO" id="GO:0004470">
    <property type="term" value="F:malic enzyme activity"/>
    <property type="evidence" value="ECO:0007669"/>
    <property type="project" value="InterPro"/>
</dbReference>
<sequence length="555" mass="61483">MQSVIKVKTRGRSLLEDPYLNKGTAFTLEERRAFGIEGRLPQRVETLEEQVARAYEQYQRFTNSLNKYMYLRGLQDYSRTEFYALVRAHIEEMLPIVYTPTVGEAIEEFSHIYRAPRGLVVTEDNYLQLDEILAGYGETELAVVTDAEGILGIGDQGFGGIAICLGKLSLYTLTAGIDPARSLPVILDFGTDNKKLLEDPFYLGVRKPRVRGAKYFEMVDAFIEAWAKRFPNALLQWEDLSKSTAFEALERYREKVPSFNDDIQGTGAMALAGLLAATEQGKTLTEQVFLVSGAGAGGIGVAMQVMNGLVRLGLTEDQARKRIFVLDSRGLILDDREGLEPYKMIFAHPRSDLAEWEFASKNPNLIETIRNAKVTVLLGLSGQGGSFDQKIIEAVQKNTAKPIVFALSNPTNLTEILPKDAICWTDGNVWMATGSPFAPVEWKGKTHIIGQGNNTFVFPGIGWGVAASGARTVEAEMMTDASFALAAQVSQERLDSGAVFPRIVDLMDVTDHVARAVAECAFRLGVATVSHEEMEKRLAERDWVPKYATYEYDPS</sequence>
<dbReference type="PRINTS" id="PR00072">
    <property type="entry name" value="MALOXRDTASE"/>
</dbReference>
<dbReference type="InterPro" id="IPR012302">
    <property type="entry name" value="Malic_NAD-bd"/>
</dbReference>
<keyword evidence="11" id="KW-1185">Reference proteome</keyword>
<feature type="binding site" evidence="6">
    <location>
        <position position="239"/>
    </location>
    <ligand>
        <name>a divalent metal cation</name>
        <dbReference type="ChEBI" id="CHEBI:60240"/>
    </ligand>
</feature>
<dbReference type="KEGG" id="hyf:DTO96_100728"/>
<feature type="binding site" evidence="6">
    <location>
        <position position="262"/>
    </location>
    <ligand>
        <name>a divalent metal cation</name>
        <dbReference type="ChEBI" id="CHEBI:60240"/>
    </ligand>
</feature>
<dbReference type="InterPro" id="IPR046346">
    <property type="entry name" value="Aminoacid_DH-like_N_sf"/>
</dbReference>
<organism evidence="10 11">
    <name type="scientific">Ephemeroptericola cinctiostellae</name>
    <dbReference type="NCBI Taxonomy" id="2268024"/>
    <lineage>
        <taxon>Bacteria</taxon>
        <taxon>Pseudomonadati</taxon>
        <taxon>Pseudomonadota</taxon>
        <taxon>Betaproteobacteria</taxon>
        <taxon>Burkholderiales</taxon>
        <taxon>Burkholderiaceae</taxon>
        <taxon>Ephemeroptericola</taxon>
    </lineage>
</organism>
<evidence type="ECO:0000259" key="9">
    <source>
        <dbReference type="SMART" id="SM01274"/>
    </source>
</evidence>
<feature type="active site" description="Proton acceptor" evidence="4">
    <location>
        <position position="167"/>
    </location>
</feature>
<feature type="binding site" evidence="6">
    <location>
        <position position="238"/>
    </location>
    <ligand>
        <name>a divalent metal cation</name>
        <dbReference type="ChEBI" id="CHEBI:60240"/>
    </ligand>
</feature>
<feature type="domain" description="Malic enzyme NAD-binding" evidence="8">
    <location>
        <begin position="263"/>
        <end position="522"/>
    </location>
</feature>
<evidence type="ECO:0000256" key="3">
    <source>
        <dbReference type="ARBA" id="ARBA00023027"/>
    </source>
</evidence>
<evidence type="ECO:0000256" key="1">
    <source>
        <dbReference type="ARBA" id="ARBA00008785"/>
    </source>
</evidence>
<evidence type="ECO:0000256" key="2">
    <source>
        <dbReference type="ARBA" id="ARBA00023002"/>
    </source>
</evidence>
<dbReference type="RefSeq" id="WP_114562252.1">
    <property type="nucleotide sequence ID" value="NZ_CP031124.1"/>
</dbReference>
<dbReference type="Pfam" id="PF00390">
    <property type="entry name" value="malic"/>
    <property type="match status" value="1"/>
</dbReference>
<comment type="similarity">
    <text evidence="1 7">Belongs to the malic enzymes family.</text>
</comment>
<dbReference type="GO" id="GO:0016616">
    <property type="term" value="F:oxidoreductase activity, acting on the CH-OH group of donors, NAD or NADP as acceptor"/>
    <property type="evidence" value="ECO:0007669"/>
    <property type="project" value="InterPro"/>
</dbReference>
<evidence type="ECO:0000256" key="5">
    <source>
        <dbReference type="PIRSR" id="PIRSR000106-2"/>
    </source>
</evidence>
<protein>
    <submittedName>
        <fullName evidence="10">NAD-dependent malic enzyme</fullName>
        <ecNumber evidence="10">1.1.1.38</ecNumber>
    </submittedName>
</protein>
<keyword evidence="6 7" id="KW-0479">Metal-binding</keyword>
<feature type="binding site" evidence="5">
    <location>
        <position position="409"/>
    </location>
    <ligand>
        <name>(S)-malate</name>
        <dbReference type="ChEBI" id="CHEBI:15589"/>
    </ligand>
</feature>
<evidence type="ECO:0000313" key="11">
    <source>
        <dbReference type="Proteomes" id="UP000252182"/>
    </source>
</evidence>
<dbReference type="Pfam" id="PF03949">
    <property type="entry name" value="Malic_M"/>
    <property type="match status" value="1"/>
</dbReference>
<dbReference type="InterPro" id="IPR036291">
    <property type="entry name" value="NAD(P)-bd_dom_sf"/>
</dbReference>
<dbReference type="EC" id="1.1.1.38" evidence="10"/>
<gene>
    <name evidence="10" type="primary">maeA</name>
    <name evidence="10" type="ORF">DTO96_100728</name>
</gene>
<dbReference type="InterPro" id="IPR012301">
    <property type="entry name" value="Malic_N_dom"/>
</dbReference>
<feature type="domain" description="Malic enzyme N-terminal" evidence="9">
    <location>
        <begin position="75"/>
        <end position="253"/>
    </location>
</feature>
<dbReference type="SMART" id="SM00919">
    <property type="entry name" value="Malic_M"/>
    <property type="match status" value="1"/>
</dbReference>
<dbReference type="EMBL" id="CP031124">
    <property type="protein sequence ID" value="AXF85011.1"/>
    <property type="molecule type" value="Genomic_DNA"/>
</dbReference>
<keyword evidence="3" id="KW-0520">NAD</keyword>
<evidence type="ECO:0000313" key="10">
    <source>
        <dbReference type="EMBL" id="AXF85011.1"/>
    </source>
</evidence>
<dbReference type="SMART" id="SM01274">
    <property type="entry name" value="malic"/>
    <property type="match status" value="1"/>
</dbReference>
<feature type="active site" description="Proton donor" evidence="4">
    <location>
        <position position="98"/>
    </location>
</feature>
<evidence type="ECO:0000259" key="8">
    <source>
        <dbReference type="SMART" id="SM00919"/>
    </source>
</evidence>
<dbReference type="Gene3D" id="3.40.50.10380">
    <property type="entry name" value="Malic enzyme, N-terminal domain"/>
    <property type="match status" value="1"/>
</dbReference>
<dbReference type="NCBIfam" id="NF010052">
    <property type="entry name" value="PRK13529.1"/>
    <property type="match status" value="1"/>
</dbReference>
<comment type="cofactor">
    <cofactor evidence="6">
        <name>Mg(2+)</name>
        <dbReference type="ChEBI" id="CHEBI:18420"/>
    </cofactor>
    <cofactor evidence="6">
        <name>Mn(2+)</name>
        <dbReference type="ChEBI" id="CHEBI:29035"/>
    </cofactor>
    <text evidence="6">Divalent metal cations. Prefers magnesium or manganese.</text>
</comment>
<dbReference type="PIRSF" id="PIRSF000106">
    <property type="entry name" value="ME"/>
    <property type="match status" value="1"/>
</dbReference>
<dbReference type="SUPFAM" id="SSF53223">
    <property type="entry name" value="Aminoacid dehydrogenase-like, N-terminal domain"/>
    <property type="match status" value="1"/>
</dbReference>
<dbReference type="OrthoDB" id="3314528at2"/>
<dbReference type="InterPro" id="IPR001891">
    <property type="entry name" value="Malic_OxRdtase"/>
</dbReference>
<accession>A0A345D9H3</accession>
<dbReference type="GO" id="GO:0046872">
    <property type="term" value="F:metal ion binding"/>
    <property type="evidence" value="ECO:0007669"/>
    <property type="project" value="UniProtKB-KW"/>
</dbReference>
<proteinExistence type="inferred from homology"/>
<dbReference type="PANTHER" id="PTHR23406:SF34">
    <property type="entry name" value="NAD-DEPENDENT MALIC ENZYME, MITOCHONDRIAL"/>
    <property type="match status" value="1"/>
</dbReference>
<evidence type="ECO:0000256" key="7">
    <source>
        <dbReference type="RuleBase" id="RU003427"/>
    </source>
</evidence>
<dbReference type="InterPro" id="IPR037062">
    <property type="entry name" value="Malic_N_dom_sf"/>
</dbReference>
<dbReference type="Proteomes" id="UP000252182">
    <property type="component" value="Chromosome"/>
</dbReference>
<reference evidence="11" key="1">
    <citation type="submission" date="2018-07" db="EMBL/GenBank/DDBJ databases">
        <authorList>
            <person name="Kim H."/>
        </authorList>
    </citation>
    <scope>NUCLEOTIDE SEQUENCE [LARGE SCALE GENOMIC DNA]</scope>
    <source>
        <strain evidence="11">F02</strain>
    </source>
</reference>
<dbReference type="AlphaFoldDB" id="A0A345D9H3"/>
<evidence type="ECO:0000256" key="6">
    <source>
        <dbReference type="PIRSR" id="PIRSR000106-3"/>
    </source>
</evidence>
<feature type="binding site" evidence="5">
    <location>
        <position position="453"/>
    </location>
    <ligand>
        <name>(S)-malate</name>
        <dbReference type="ChEBI" id="CHEBI:15589"/>
    </ligand>
</feature>